<organism evidence="3 4">
    <name type="scientific">Candidatus Wallbacteria bacterium HGW-Wallbacteria-1</name>
    <dbReference type="NCBI Taxonomy" id="2013854"/>
    <lineage>
        <taxon>Bacteria</taxon>
        <taxon>Candidatus Walliibacteriota</taxon>
    </lineage>
</organism>
<dbReference type="GO" id="GO:0007165">
    <property type="term" value="P:signal transduction"/>
    <property type="evidence" value="ECO:0007669"/>
    <property type="project" value="InterPro"/>
</dbReference>
<dbReference type="PROSITE" id="PS50851">
    <property type="entry name" value="CHEW"/>
    <property type="match status" value="1"/>
</dbReference>
<dbReference type="InterPro" id="IPR039315">
    <property type="entry name" value="CheW"/>
</dbReference>
<dbReference type="Gene3D" id="2.30.30.40">
    <property type="entry name" value="SH3 Domains"/>
    <property type="match status" value="1"/>
</dbReference>
<feature type="domain" description="CheW-like" evidence="2">
    <location>
        <begin position="27"/>
        <end position="164"/>
    </location>
</feature>
<dbReference type="InterPro" id="IPR002545">
    <property type="entry name" value="CheW-lke_dom"/>
</dbReference>
<dbReference type="PANTHER" id="PTHR22617:SF23">
    <property type="entry name" value="CHEMOTAXIS PROTEIN CHEW"/>
    <property type="match status" value="1"/>
</dbReference>
<evidence type="ECO:0000259" key="2">
    <source>
        <dbReference type="PROSITE" id="PS50851"/>
    </source>
</evidence>
<dbReference type="Pfam" id="PF01584">
    <property type="entry name" value="CheW"/>
    <property type="match status" value="1"/>
</dbReference>
<dbReference type="PANTHER" id="PTHR22617">
    <property type="entry name" value="CHEMOTAXIS SENSOR HISTIDINE KINASE-RELATED"/>
    <property type="match status" value="1"/>
</dbReference>
<feature type="region of interest" description="Disordered" evidence="1">
    <location>
        <begin position="1"/>
        <end position="20"/>
    </location>
</feature>
<evidence type="ECO:0000313" key="4">
    <source>
        <dbReference type="Proteomes" id="UP000233256"/>
    </source>
</evidence>
<reference evidence="3 4" key="1">
    <citation type="journal article" date="2017" name="ISME J.">
        <title>Potential for microbial H2 and metal transformations associated with novel bacteria and archaea in deep terrestrial subsurface sediments.</title>
        <authorList>
            <person name="Hernsdorf A.W."/>
            <person name="Amano Y."/>
            <person name="Miyakawa K."/>
            <person name="Ise K."/>
            <person name="Suzuki Y."/>
            <person name="Anantharaman K."/>
            <person name="Probst A."/>
            <person name="Burstein D."/>
            <person name="Thomas B.C."/>
            <person name="Banfield J.F."/>
        </authorList>
    </citation>
    <scope>NUCLEOTIDE SEQUENCE [LARGE SCALE GENOMIC DNA]</scope>
    <source>
        <strain evidence="3">HGW-Wallbacteria-1</strain>
    </source>
</reference>
<dbReference type="SMART" id="SM00260">
    <property type="entry name" value="CheW"/>
    <property type="match status" value="1"/>
</dbReference>
<dbReference type="GO" id="GO:0005829">
    <property type="term" value="C:cytosol"/>
    <property type="evidence" value="ECO:0007669"/>
    <property type="project" value="TreeGrafter"/>
</dbReference>
<dbReference type="SUPFAM" id="SSF50341">
    <property type="entry name" value="CheW-like"/>
    <property type="match status" value="1"/>
</dbReference>
<comment type="caution">
    <text evidence="3">The sequence shown here is derived from an EMBL/GenBank/DDBJ whole genome shotgun (WGS) entry which is preliminary data.</text>
</comment>
<dbReference type="AlphaFoldDB" id="A0A2N1PKP1"/>
<proteinExistence type="predicted"/>
<dbReference type="Proteomes" id="UP000233256">
    <property type="component" value="Unassembled WGS sequence"/>
</dbReference>
<sequence>MTLKKSSKTARDGAEPSTPPGAVWEDGLRCVVFTVGELTCAVEIEAIQEINRGVSITPVHRAPESIKGVINLRGDIVTVIDMMARMEQEPIEVGPETPLLIVNMKGEHYGLIADTVDDILFAPGHSLEAPPPNMRGVAGKYFSRIFKMDGKLAGILDLDKILDI</sequence>
<protein>
    <submittedName>
        <fullName evidence="3">Chemotaxis protein CheW</fullName>
    </submittedName>
</protein>
<evidence type="ECO:0000313" key="3">
    <source>
        <dbReference type="EMBL" id="PKK88904.1"/>
    </source>
</evidence>
<name>A0A2N1PKP1_9BACT</name>
<evidence type="ECO:0000256" key="1">
    <source>
        <dbReference type="SAM" id="MobiDB-lite"/>
    </source>
</evidence>
<accession>A0A2N1PKP1</accession>
<dbReference type="EMBL" id="PGXC01000031">
    <property type="protein sequence ID" value="PKK88904.1"/>
    <property type="molecule type" value="Genomic_DNA"/>
</dbReference>
<gene>
    <name evidence="3" type="ORF">CVV64_16805</name>
</gene>
<dbReference type="InterPro" id="IPR036061">
    <property type="entry name" value="CheW-like_dom_sf"/>
</dbReference>
<dbReference type="GO" id="GO:0006935">
    <property type="term" value="P:chemotaxis"/>
    <property type="evidence" value="ECO:0007669"/>
    <property type="project" value="InterPro"/>
</dbReference>
<dbReference type="Gene3D" id="2.40.50.180">
    <property type="entry name" value="CheA-289, Domain 4"/>
    <property type="match status" value="1"/>
</dbReference>